<protein>
    <submittedName>
        <fullName evidence="1">Uncharacterized protein</fullName>
    </submittedName>
</protein>
<evidence type="ECO:0000313" key="1">
    <source>
        <dbReference type="EMBL" id="KAJ8618361.1"/>
    </source>
</evidence>
<dbReference type="EMBL" id="CM056812">
    <property type="protein sequence ID" value="KAJ8618361.1"/>
    <property type="molecule type" value="Genomic_DNA"/>
</dbReference>
<proteinExistence type="predicted"/>
<keyword evidence="2" id="KW-1185">Reference proteome</keyword>
<dbReference type="Proteomes" id="UP001234297">
    <property type="component" value="Chromosome 4"/>
</dbReference>
<sequence length="71" mass="7859">MVLEFPGEGFDDFLSEFVKGEEEEEEEGVEEDRVSSLPFENGEEDANIRATGDQFQFGAGVVRSEAPGEEI</sequence>
<evidence type="ECO:0000313" key="2">
    <source>
        <dbReference type="Proteomes" id="UP001234297"/>
    </source>
</evidence>
<comment type="caution">
    <text evidence="1">The sequence shown here is derived from an EMBL/GenBank/DDBJ whole genome shotgun (WGS) entry which is preliminary data.</text>
</comment>
<name>A0ACC2KBB9_PERAE</name>
<reference evidence="1 2" key="1">
    <citation type="journal article" date="2022" name="Hortic Res">
        <title>A haplotype resolved chromosomal level avocado genome allows analysis of novel avocado genes.</title>
        <authorList>
            <person name="Nath O."/>
            <person name="Fletcher S.J."/>
            <person name="Hayward A."/>
            <person name="Shaw L.M."/>
            <person name="Masouleh A.K."/>
            <person name="Furtado A."/>
            <person name="Henry R.J."/>
            <person name="Mitter N."/>
        </authorList>
    </citation>
    <scope>NUCLEOTIDE SEQUENCE [LARGE SCALE GENOMIC DNA]</scope>
    <source>
        <strain evidence="2">cv. Hass</strain>
    </source>
</reference>
<organism evidence="1 2">
    <name type="scientific">Persea americana</name>
    <name type="common">Avocado</name>
    <dbReference type="NCBI Taxonomy" id="3435"/>
    <lineage>
        <taxon>Eukaryota</taxon>
        <taxon>Viridiplantae</taxon>
        <taxon>Streptophyta</taxon>
        <taxon>Embryophyta</taxon>
        <taxon>Tracheophyta</taxon>
        <taxon>Spermatophyta</taxon>
        <taxon>Magnoliopsida</taxon>
        <taxon>Magnoliidae</taxon>
        <taxon>Laurales</taxon>
        <taxon>Lauraceae</taxon>
        <taxon>Persea</taxon>
    </lineage>
</organism>
<accession>A0ACC2KBB9</accession>
<gene>
    <name evidence="1" type="ORF">MRB53_014547</name>
</gene>